<accession>X0X8F9</accession>
<sequence length="91" mass="10209">EPLNHVAIDNVLVITQQETLPDIFLSGQDSLGKSSDRAILPEMPAQKVRLQCDIPPAGNMNTSEHKIFPEGERQYLKIELPPRENTAEFRA</sequence>
<gene>
    <name evidence="1" type="ORF">S01H1_51199</name>
</gene>
<proteinExistence type="predicted"/>
<protein>
    <submittedName>
        <fullName evidence="1">Uncharacterized protein</fullName>
    </submittedName>
</protein>
<name>X0X8F9_9ZZZZ</name>
<feature type="non-terminal residue" evidence="1">
    <location>
        <position position="1"/>
    </location>
</feature>
<evidence type="ECO:0000313" key="1">
    <source>
        <dbReference type="EMBL" id="GAG21261.1"/>
    </source>
</evidence>
<organism evidence="1">
    <name type="scientific">marine sediment metagenome</name>
    <dbReference type="NCBI Taxonomy" id="412755"/>
    <lineage>
        <taxon>unclassified sequences</taxon>
        <taxon>metagenomes</taxon>
        <taxon>ecological metagenomes</taxon>
    </lineage>
</organism>
<dbReference type="AlphaFoldDB" id="X0X8F9"/>
<dbReference type="EMBL" id="BARS01033031">
    <property type="protein sequence ID" value="GAG21261.1"/>
    <property type="molecule type" value="Genomic_DNA"/>
</dbReference>
<comment type="caution">
    <text evidence="1">The sequence shown here is derived from an EMBL/GenBank/DDBJ whole genome shotgun (WGS) entry which is preliminary data.</text>
</comment>
<reference evidence="1" key="1">
    <citation type="journal article" date="2014" name="Front. Microbiol.">
        <title>High frequency of phylogenetically diverse reductive dehalogenase-homologous genes in deep subseafloor sedimentary metagenomes.</title>
        <authorList>
            <person name="Kawai M."/>
            <person name="Futagami T."/>
            <person name="Toyoda A."/>
            <person name="Takaki Y."/>
            <person name="Nishi S."/>
            <person name="Hori S."/>
            <person name="Arai W."/>
            <person name="Tsubouchi T."/>
            <person name="Morono Y."/>
            <person name="Uchiyama I."/>
            <person name="Ito T."/>
            <person name="Fujiyama A."/>
            <person name="Inagaki F."/>
            <person name="Takami H."/>
        </authorList>
    </citation>
    <scope>NUCLEOTIDE SEQUENCE</scope>
    <source>
        <strain evidence="1">Expedition CK06-06</strain>
    </source>
</reference>